<evidence type="ECO:0000313" key="1">
    <source>
        <dbReference type="EMBL" id="TFK67407.1"/>
    </source>
</evidence>
<evidence type="ECO:0000313" key="2">
    <source>
        <dbReference type="Proteomes" id="UP000308600"/>
    </source>
</evidence>
<accession>A0ACD3AP57</accession>
<dbReference type="Proteomes" id="UP000308600">
    <property type="component" value="Unassembled WGS sequence"/>
</dbReference>
<organism evidence="1 2">
    <name type="scientific">Pluteus cervinus</name>
    <dbReference type="NCBI Taxonomy" id="181527"/>
    <lineage>
        <taxon>Eukaryota</taxon>
        <taxon>Fungi</taxon>
        <taxon>Dikarya</taxon>
        <taxon>Basidiomycota</taxon>
        <taxon>Agaricomycotina</taxon>
        <taxon>Agaricomycetes</taxon>
        <taxon>Agaricomycetidae</taxon>
        <taxon>Agaricales</taxon>
        <taxon>Pluteineae</taxon>
        <taxon>Pluteaceae</taxon>
        <taxon>Pluteus</taxon>
    </lineage>
</organism>
<sequence>MESLDPALRETATYQALHNELIFSHICELIRVEDGYTGWFGLAFRLLSSLARTCQAFSPIALGAIWRDLDTLFPLVKTMPTDCWEIVHSRSEHARVDNIHKLRFTRPITASDCERFRFYAPFVRTILNYARRARSGTVIVDPNVFQFLGVVYRRSFQSEPLLPSLDDLHWSVMDDLVFPHFVMLLNPNLREISIGLNGDVTLRLFHLTNVAVMCPELKSLTIFRCEDPIRMAAISYIFCSLPRLQTLWIEAVSTDTFIRFSKHQELAKLTLNTIDTIDWDVVETKLQGMPAFPSLKQFQVDSITVAQCRQVLQTTHSSLRSIELSISDCHTGSSYYRVLTAIKDYCPCELQKISLSSFAPDGNDFNPSVDPLLPDNLVPLFAFPNLTHLSIRPSSDFRLDDHWIQKMAENLPNIRSFFLISHNSEPGVAIAPTLSINCLVHFSLNCPHLEELGLAFDARHATLPGKASRRPTIHPTRVEVVYVGHSPLWDAYTVGAIFSDWFPKIYCISAGPIPGSFEERPITQQLQQMWHEVRNTIPIIRKIRNQERRGIIEKLGREQNNDGNAALSANGSDDAMDVDG</sequence>
<reference evidence="1 2" key="1">
    <citation type="journal article" date="2019" name="Nat. Ecol. Evol.">
        <title>Megaphylogeny resolves global patterns of mushroom evolution.</title>
        <authorList>
            <person name="Varga T."/>
            <person name="Krizsan K."/>
            <person name="Foldi C."/>
            <person name="Dima B."/>
            <person name="Sanchez-Garcia M."/>
            <person name="Sanchez-Ramirez S."/>
            <person name="Szollosi G.J."/>
            <person name="Szarkandi J.G."/>
            <person name="Papp V."/>
            <person name="Albert L."/>
            <person name="Andreopoulos W."/>
            <person name="Angelini C."/>
            <person name="Antonin V."/>
            <person name="Barry K.W."/>
            <person name="Bougher N.L."/>
            <person name="Buchanan P."/>
            <person name="Buyck B."/>
            <person name="Bense V."/>
            <person name="Catcheside P."/>
            <person name="Chovatia M."/>
            <person name="Cooper J."/>
            <person name="Damon W."/>
            <person name="Desjardin D."/>
            <person name="Finy P."/>
            <person name="Geml J."/>
            <person name="Haridas S."/>
            <person name="Hughes K."/>
            <person name="Justo A."/>
            <person name="Karasinski D."/>
            <person name="Kautmanova I."/>
            <person name="Kiss B."/>
            <person name="Kocsube S."/>
            <person name="Kotiranta H."/>
            <person name="LaButti K.M."/>
            <person name="Lechner B.E."/>
            <person name="Liimatainen K."/>
            <person name="Lipzen A."/>
            <person name="Lukacs Z."/>
            <person name="Mihaltcheva S."/>
            <person name="Morgado L.N."/>
            <person name="Niskanen T."/>
            <person name="Noordeloos M.E."/>
            <person name="Ohm R.A."/>
            <person name="Ortiz-Santana B."/>
            <person name="Ovrebo C."/>
            <person name="Racz N."/>
            <person name="Riley R."/>
            <person name="Savchenko A."/>
            <person name="Shiryaev A."/>
            <person name="Soop K."/>
            <person name="Spirin V."/>
            <person name="Szebenyi C."/>
            <person name="Tomsovsky M."/>
            <person name="Tulloss R.E."/>
            <person name="Uehling J."/>
            <person name="Grigoriev I.V."/>
            <person name="Vagvolgyi C."/>
            <person name="Papp T."/>
            <person name="Martin F.M."/>
            <person name="Miettinen O."/>
            <person name="Hibbett D.S."/>
            <person name="Nagy L.G."/>
        </authorList>
    </citation>
    <scope>NUCLEOTIDE SEQUENCE [LARGE SCALE GENOMIC DNA]</scope>
    <source>
        <strain evidence="1 2">NL-1719</strain>
    </source>
</reference>
<gene>
    <name evidence="1" type="ORF">BDN72DRAFT_961008</name>
</gene>
<proteinExistence type="predicted"/>
<keyword evidence="2" id="KW-1185">Reference proteome</keyword>
<name>A0ACD3AP57_9AGAR</name>
<protein>
    <submittedName>
        <fullName evidence="1">Uncharacterized protein</fullName>
    </submittedName>
</protein>
<dbReference type="EMBL" id="ML208376">
    <property type="protein sequence ID" value="TFK67407.1"/>
    <property type="molecule type" value="Genomic_DNA"/>
</dbReference>